<dbReference type="Proteomes" id="UP000504637">
    <property type="component" value="Unplaced"/>
</dbReference>
<sequence>MDRLPAELILKIAQFLVDSHLPSLRNFSSVNSTIRQPITSILFREVSIRCTNSNDLVSDIAELCDILIKYDCALSVKALIMVDFDRQFTKPSLYHWRGSDPYCGSMARGEYNYKRPRRCDLAAPLLPPLAEKCHWRSLPEFLERIPKLQDLIFDVHTQFPTDALEVLHRTNPRCRLHMPQFRLRSLEQSAPNPRELALISSPCVYSIILRLRAGVPERYDFNWDAVFNMINGAAPNLRHVRIIDHEYRDHLWDETGEYWFSPWMPKLPSQRKIFCPTSNNQEKPANILSFGYDGPPTHLLPIFLTDLNPERLQALEIWSRAPDSARELLQLSTDFQFPFLERLSWDGVLHQGSMEQFISGLVNLQHLHISSHVQSLERIPPVFKASCAILCDLDLSENCLDATSVQRLASFIPSLQSIRFNMERALSLPPETDVYTALKDFPALRSVALIMTYRRKPHREPYIPPMELWDRARGLDQRLTSRGIQGARDLCNMAVDADLVRQIWLEIMGHRTMSESPLTVRVLHDYDHGRTGRDHPHRLVCPEWLARSNPGDANRMPEVIDVDHRRSIPQDPPEKIWGLMYIFRILWPPKEGSKDPCYPVGAVYGDALVRISVGKIGRPPR</sequence>
<name>A0A6J3LZR2_9PEZI</name>
<dbReference type="Gene3D" id="3.80.10.10">
    <property type="entry name" value="Ribonuclease Inhibitor"/>
    <property type="match status" value="1"/>
</dbReference>
<protein>
    <submittedName>
        <fullName evidence="2">Uncharacterized protein</fullName>
    </submittedName>
</protein>
<accession>A0A6J3LZR2</accession>
<dbReference type="RefSeq" id="XP_033458316.1">
    <property type="nucleotide sequence ID" value="XM_033607827.1"/>
</dbReference>
<reference evidence="2" key="1">
    <citation type="submission" date="2020-01" db="EMBL/GenBank/DDBJ databases">
        <authorList>
            <consortium name="DOE Joint Genome Institute"/>
            <person name="Haridas S."/>
            <person name="Albert R."/>
            <person name="Binder M."/>
            <person name="Bloem J."/>
            <person name="Labutti K."/>
            <person name="Salamov A."/>
            <person name="Andreopoulos B."/>
            <person name="Baker S.E."/>
            <person name="Barry K."/>
            <person name="Bills G."/>
            <person name="Bluhm B.H."/>
            <person name="Cannon C."/>
            <person name="Castanera R."/>
            <person name="Culley D.E."/>
            <person name="Daum C."/>
            <person name="Ezra D."/>
            <person name="Gonzalez J.B."/>
            <person name="Henrissat B."/>
            <person name="Kuo A."/>
            <person name="Liang C."/>
            <person name="Lipzen A."/>
            <person name="Lutzoni F."/>
            <person name="Magnuson J."/>
            <person name="Mondo S."/>
            <person name="Nolan M."/>
            <person name="Ohm R."/>
            <person name="Pangilinan J."/>
            <person name="Park H.-J."/>
            <person name="Ramirez L."/>
            <person name="Alfaro M."/>
            <person name="Sun H."/>
            <person name="Tritt A."/>
            <person name="Yoshinaga Y."/>
            <person name="Zwiers L.-H."/>
            <person name="Turgeon B.G."/>
            <person name="Goodwin S.B."/>
            <person name="Spatafora J.W."/>
            <person name="Crous P.W."/>
            <person name="Grigoriev I.V."/>
        </authorList>
    </citation>
    <scope>NUCLEOTIDE SEQUENCE</scope>
    <source>
        <strain evidence="2">CBS 342.82</strain>
    </source>
</reference>
<evidence type="ECO:0000313" key="2">
    <source>
        <dbReference type="RefSeq" id="XP_033458316.1"/>
    </source>
</evidence>
<keyword evidence="1" id="KW-1185">Reference proteome</keyword>
<dbReference type="OrthoDB" id="3945550at2759"/>
<gene>
    <name evidence="2" type="ORF">K489DRAFT_411654</name>
</gene>
<reference evidence="2" key="2">
    <citation type="submission" date="2020-04" db="EMBL/GenBank/DDBJ databases">
        <authorList>
            <consortium name="NCBI Genome Project"/>
        </authorList>
    </citation>
    <scope>NUCLEOTIDE SEQUENCE</scope>
    <source>
        <strain evidence="2">CBS 342.82</strain>
    </source>
</reference>
<reference evidence="2" key="3">
    <citation type="submission" date="2025-08" db="UniProtKB">
        <authorList>
            <consortium name="RefSeq"/>
        </authorList>
    </citation>
    <scope>IDENTIFICATION</scope>
    <source>
        <strain evidence="2">CBS 342.82</strain>
    </source>
</reference>
<dbReference type="AlphaFoldDB" id="A0A6J3LZR2"/>
<dbReference type="GeneID" id="54365626"/>
<dbReference type="InterPro" id="IPR032675">
    <property type="entry name" value="LRR_dom_sf"/>
</dbReference>
<organism evidence="2">
    <name type="scientific">Dissoconium aciculare CBS 342.82</name>
    <dbReference type="NCBI Taxonomy" id="1314786"/>
    <lineage>
        <taxon>Eukaryota</taxon>
        <taxon>Fungi</taxon>
        <taxon>Dikarya</taxon>
        <taxon>Ascomycota</taxon>
        <taxon>Pezizomycotina</taxon>
        <taxon>Dothideomycetes</taxon>
        <taxon>Dothideomycetidae</taxon>
        <taxon>Mycosphaerellales</taxon>
        <taxon>Dissoconiaceae</taxon>
        <taxon>Dissoconium</taxon>
    </lineage>
</organism>
<dbReference type="SUPFAM" id="SSF52058">
    <property type="entry name" value="L domain-like"/>
    <property type="match status" value="1"/>
</dbReference>
<evidence type="ECO:0000313" key="1">
    <source>
        <dbReference type="Proteomes" id="UP000504637"/>
    </source>
</evidence>
<proteinExistence type="predicted"/>